<proteinExistence type="predicted"/>
<protein>
    <submittedName>
        <fullName evidence="1">Uncharacterized protein</fullName>
    </submittedName>
</protein>
<reference evidence="1" key="1">
    <citation type="journal article" date="2020" name="Nature">
        <title>Giant virus diversity and host interactions through global metagenomics.</title>
        <authorList>
            <person name="Schulz F."/>
            <person name="Roux S."/>
            <person name="Paez-Espino D."/>
            <person name="Jungbluth S."/>
            <person name="Walsh D.A."/>
            <person name="Denef V.J."/>
            <person name="McMahon K.D."/>
            <person name="Konstantinidis K.T."/>
            <person name="Eloe-Fadrosh E.A."/>
            <person name="Kyrpides N.C."/>
            <person name="Woyke T."/>
        </authorList>
    </citation>
    <scope>NUCLEOTIDE SEQUENCE</scope>
    <source>
        <strain evidence="1">GVMAG-M-3300021120-1</strain>
    </source>
</reference>
<evidence type="ECO:0000313" key="1">
    <source>
        <dbReference type="EMBL" id="QHT03789.1"/>
    </source>
</evidence>
<name>A0A6C0CJD7_9ZZZZ</name>
<sequence length="139" mass="16240">MNEEGKTWVLNLVKEVMEADFKKWEQISPKHVENARKCLKHFKCIACLDTSRVLAVRDGYVYGIYYYEYTCALCNNGATSYIDKHHNYQDAKGYKGRQIPCNDPDKRNQYSHTGNLSTIYDLEFEALDKEIEKREKAGK</sequence>
<organism evidence="1">
    <name type="scientific">viral metagenome</name>
    <dbReference type="NCBI Taxonomy" id="1070528"/>
    <lineage>
        <taxon>unclassified sequences</taxon>
        <taxon>metagenomes</taxon>
        <taxon>organismal metagenomes</taxon>
    </lineage>
</organism>
<dbReference type="AlphaFoldDB" id="A0A6C0CJD7"/>
<dbReference type="EMBL" id="MN739416">
    <property type="protein sequence ID" value="QHT03789.1"/>
    <property type="molecule type" value="Genomic_DNA"/>
</dbReference>
<accession>A0A6C0CJD7</accession>